<keyword evidence="2" id="KW-0472">Membrane</keyword>
<gene>
    <name evidence="3" type="ORF">TIFTF001_020399</name>
</gene>
<keyword evidence="4" id="KW-1185">Reference proteome</keyword>
<dbReference type="AlphaFoldDB" id="A0AA88DJL2"/>
<feature type="transmembrane region" description="Helical" evidence="2">
    <location>
        <begin position="74"/>
        <end position="90"/>
    </location>
</feature>
<keyword evidence="2" id="KW-0812">Transmembrane</keyword>
<comment type="caution">
    <text evidence="3">The sequence shown here is derived from an EMBL/GenBank/DDBJ whole genome shotgun (WGS) entry which is preliminary data.</text>
</comment>
<proteinExistence type="predicted"/>
<feature type="compositionally biased region" description="Basic and acidic residues" evidence="1">
    <location>
        <begin position="193"/>
        <end position="213"/>
    </location>
</feature>
<protein>
    <submittedName>
        <fullName evidence="3">Uncharacterized protein</fullName>
    </submittedName>
</protein>
<dbReference type="PANTHER" id="PTHR48449">
    <property type="entry name" value="DUF1985 DOMAIN-CONTAINING PROTEIN"/>
    <property type="match status" value="1"/>
</dbReference>
<evidence type="ECO:0000313" key="3">
    <source>
        <dbReference type="EMBL" id="GMN51249.1"/>
    </source>
</evidence>
<dbReference type="EMBL" id="BTGU01000037">
    <property type="protein sequence ID" value="GMN51249.1"/>
    <property type="molecule type" value="Genomic_DNA"/>
</dbReference>
<name>A0AA88DJL2_FICCA</name>
<evidence type="ECO:0000256" key="1">
    <source>
        <dbReference type="SAM" id="MobiDB-lite"/>
    </source>
</evidence>
<evidence type="ECO:0000313" key="4">
    <source>
        <dbReference type="Proteomes" id="UP001187192"/>
    </source>
</evidence>
<organism evidence="3 4">
    <name type="scientific">Ficus carica</name>
    <name type="common">Common fig</name>
    <dbReference type="NCBI Taxonomy" id="3494"/>
    <lineage>
        <taxon>Eukaryota</taxon>
        <taxon>Viridiplantae</taxon>
        <taxon>Streptophyta</taxon>
        <taxon>Embryophyta</taxon>
        <taxon>Tracheophyta</taxon>
        <taxon>Spermatophyta</taxon>
        <taxon>Magnoliopsida</taxon>
        <taxon>eudicotyledons</taxon>
        <taxon>Gunneridae</taxon>
        <taxon>Pentapetalae</taxon>
        <taxon>rosids</taxon>
        <taxon>fabids</taxon>
        <taxon>Rosales</taxon>
        <taxon>Moraceae</taxon>
        <taxon>Ficeae</taxon>
        <taxon>Ficus</taxon>
    </lineage>
</organism>
<sequence length="254" mass="28643">MRLTDHSGMGDALWIELSNAKFDNNDDAVKLGLLYLIFCIPLANANSASRAVICNAVENRLSSKRRLLKKADKVHYSIAGFPHALLIWAYESILTITSKFTTKYVEANPRMLSWTSMDNVKFDAVILALTAVGEKHPKCFMMMPTDEELKEQCVAQLYLKNPTVVPAQTPRKTPITQTSTKTNSEWREFQKEIRGQRNVQKDDSDAMKTDSNDLRFGPQDDGFVDSDIDVVADKVVKATMEFLNADKEEGDKEK</sequence>
<dbReference type="Proteomes" id="UP001187192">
    <property type="component" value="Unassembled WGS sequence"/>
</dbReference>
<reference evidence="3" key="1">
    <citation type="submission" date="2023-07" db="EMBL/GenBank/DDBJ databases">
        <title>draft genome sequence of fig (Ficus carica).</title>
        <authorList>
            <person name="Takahashi T."/>
            <person name="Nishimura K."/>
        </authorList>
    </citation>
    <scope>NUCLEOTIDE SEQUENCE</scope>
</reference>
<evidence type="ECO:0000256" key="2">
    <source>
        <dbReference type="SAM" id="Phobius"/>
    </source>
</evidence>
<feature type="transmembrane region" description="Helical" evidence="2">
    <location>
        <begin position="33"/>
        <end position="53"/>
    </location>
</feature>
<keyword evidence="2" id="KW-1133">Transmembrane helix</keyword>
<feature type="region of interest" description="Disordered" evidence="1">
    <location>
        <begin position="193"/>
        <end position="220"/>
    </location>
</feature>
<accession>A0AA88DJL2</accession>
<dbReference type="PANTHER" id="PTHR48449:SF1">
    <property type="entry name" value="DUF1985 DOMAIN-CONTAINING PROTEIN"/>
    <property type="match status" value="1"/>
</dbReference>